<feature type="domain" description="CBS" evidence="3">
    <location>
        <begin position="82"/>
        <end position="134"/>
    </location>
</feature>
<protein>
    <submittedName>
        <fullName evidence="4">CBS domain-containing protein</fullName>
    </submittedName>
</protein>
<evidence type="ECO:0000256" key="2">
    <source>
        <dbReference type="PROSITE-ProRule" id="PRU00703"/>
    </source>
</evidence>
<dbReference type="EMBL" id="JACNLK010000059">
    <property type="protein sequence ID" value="MBC8208892.1"/>
    <property type="molecule type" value="Genomic_DNA"/>
</dbReference>
<dbReference type="SUPFAM" id="SSF54631">
    <property type="entry name" value="CBS-domain pair"/>
    <property type="match status" value="1"/>
</dbReference>
<organism evidence="4 5">
    <name type="scientific">Candidatus Desulfatifera sulfidica</name>
    <dbReference type="NCBI Taxonomy" id="2841691"/>
    <lineage>
        <taxon>Bacteria</taxon>
        <taxon>Pseudomonadati</taxon>
        <taxon>Thermodesulfobacteriota</taxon>
        <taxon>Desulfobulbia</taxon>
        <taxon>Desulfobulbales</taxon>
        <taxon>Desulfobulbaceae</taxon>
        <taxon>Candidatus Desulfatifera</taxon>
    </lineage>
</organism>
<accession>A0A8J6N8L9</accession>
<dbReference type="PANTHER" id="PTHR43080:SF2">
    <property type="entry name" value="CBS DOMAIN-CONTAINING PROTEIN"/>
    <property type="match status" value="1"/>
</dbReference>
<evidence type="ECO:0000313" key="5">
    <source>
        <dbReference type="Proteomes" id="UP000599024"/>
    </source>
</evidence>
<name>A0A8J6N8L9_9BACT</name>
<feature type="domain" description="CBS" evidence="3">
    <location>
        <begin position="15"/>
        <end position="75"/>
    </location>
</feature>
<dbReference type="PANTHER" id="PTHR43080">
    <property type="entry name" value="CBS DOMAIN-CONTAINING PROTEIN CBSX3, MITOCHONDRIAL"/>
    <property type="match status" value="1"/>
</dbReference>
<proteinExistence type="predicted"/>
<keyword evidence="1 2" id="KW-0129">CBS domain</keyword>
<dbReference type="InterPro" id="IPR051257">
    <property type="entry name" value="Diverse_CBS-Domain"/>
</dbReference>
<dbReference type="Gene3D" id="3.10.580.10">
    <property type="entry name" value="CBS-domain"/>
    <property type="match status" value="1"/>
</dbReference>
<evidence type="ECO:0000259" key="3">
    <source>
        <dbReference type="PROSITE" id="PS51371"/>
    </source>
</evidence>
<dbReference type="InterPro" id="IPR046342">
    <property type="entry name" value="CBS_dom_sf"/>
</dbReference>
<comment type="caution">
    <text evidence="4">The sequence shown here is derived from an EMBL/GenBank/DDBJ whole genome shotgun (WGS) entry which is preliminary data.</text>
</comment>
<dbReference type="AlphaFoldDB" id="A0A8J6N8L9"/>
<dbReference type="PROSITE" id="PS51371">
    <property type="entry name" value="CBS"/>
    <property type="match status" value="2"/>
</dbReference>
<evidence type="ECO:0000313" key="4">
    <source>
        <dbReference type="EMBL" id="MBC8208892.1"/>
    </source>
</evidence>
<dbReference type="SMART" id="SM00116">
    <property type="entry name" value="CBS"/>
    <property type="match status" value="2"/>
</dbReference>
<sequence length="134" mass="14995">MSIEKKEIVRARDVMDQKLVFVDGMATAAEAAAMMREEHVLSLLVEKRNPDDVWGIIVVQDIIREVLVTTREASEVNVYEIMSKPVVTVPGDMDIRYAARLLLNAGVRRAPVEEQGELVGMLSLSSLVLNNRLF</sequence>
<dbReference type="InterPro" id="IPR000644">
    <property type="entry name" value="CBS_dom"/>
</dbReference>
<evidence type="ECO:0000256" key="1">
    <source>
        <dbReference type="ARBA" id="ARBA00023122"/>
    </source>
</evidence>
<dbReference type="Proteomes" id="UP000599024">
    <property type="component" value="Unassembled WGS sequence"/>
</dbReference>
<gene>
    <name evidence="4" type="ORF">H8E79_06980</name>
</gene>
<reference evidence="4 5" key="1">
    <citation type="submission" date="2020-08" db="EMBL/GenBank/DDBJ databases">
        <title>Bridging the membrane lipid divide: bacteria of the FCB group superphylum have the potential to synthesize archaeal ether lipids.</title>
        <authorList>
            <person name="Villanueva L."/>
            <person name="Von Meijenfeldt F.A.B."/>
            <person name="Westbye A.B."/>
            <person name="Yadav S."/>
            <person name="Hopmans E.C."/>
            <person name="Dutilh B.E."/>
            <person name="Sinninghe Damste J.S."/>
        </authorList>
    </citation>
    <scope>NUCLEOTIDE SEQUENCE [LARGE SCALE GENOMIC DNA]</scope>
    <source>
        <strain evidence="4">NIOZ-UU81</strain>
    </source>
</reference>
<dbReference type="Pfam" id="PF00571">
    <property type="entry name" value="CBS"/>
    <property type="match status" value="2"/>
</dbReference>